<keyword evidence="3" id="KW-1185">Reference proteome</keyword>
<feature type="compositionally biased region" description="Low complexity" evidence="1">
    <location>
        <begin position="131"/>
        <end position="144"/>
    </location>
</feature>
<evidence type="ECO:0000256" key="1">
    <source>
        <dbReference type="SAM" id="MobiDB-lite"/>
    </source>
</evidence>
<feature type="compositionally biased region" description="Polar residues" evidence="1">
    <location>
        <begin position="261"/>
        <end position="271"/>
    </location>
</feature>
<gene>
    <name evidence="2" type="ORF">MKZ38_008487</name>
</gene>
<sequence>MDFVEKHRTRKSGKPESGSNGGDGPSAGGKTFTTSTSYSPYNSCNGCISPAPVYDGSHQYVPLAAFESQRTGGGWNTEVELPPHLHYARARREEEMGVGAVKVRGERASPGDIDDRRQVDGGGEGPKNQGRSRVSEGSGVGNRSARGNGKEAASPDLGSGGPTFQIFAADFFGARSLPAATDAPMNLPSETFIKRGESNISGGGGKEVRYPLSYLPSSPNIRSSDIQTAGMTSSGSAYQKIRAAATPDMSTAREVGGGNGSATTGVQSNARSATGPVGWGYIVEERERPRKKRDKGWWTLLCCLSGGKY</sequence>
<protein>
    <submittedName>
        <fullName evidence="2">Uncharacterized protein</fullName>
    </submittedName>
</protein>
<feature type="compositionally biased region" description="Basic and acidic residues" evidence="1">
    <location>
        <begin position="103"/>
        <end position="119"/>
    </location>
</feature>
<proteinExistence type="predicted"/>
<evidence type="ECO:0000313" key="2">
    <source>
        <dbReference type="EMBL" id="KAJ2904276.1"/>
    </source>
</evidence>
<reference evidence="2" key="1">
    <citation type="submission" date="2022-07" db="EMBL/GenBank/DDBJ databases">
        <title>Draft genome sequence of Zalerion maritima ATCC 34329, a (micro)plastics degrading marine fungus.</title>
        <authorList>
            <person name="Paco A."/>
            <person name="Goncalves M.F.M."/>
            <person name="Rocha-Santos T.A.P."/>
            <person name="Alves A."/>
        </authorList>
    </citation>
    <scope>NUCLEOTIDE SEQUENCE</scope>
    <source>
        <strain evidence="2">ATCC 34329</strain>
    </source>
</reference>
<feature type="region of interest" description="Disordered" evidence="1">
    <location>
        <begin position="248"/>
        <end position="271"/>
    </location>
</feature>
<evidence type="ECO:0000313" key="3">
    <source>
        <dbReference type="Proteomes" id="UP001201980"/>
    </source>
</evidence>
<name>A0AAD5RVV8_9PEZI</name>
<dbReference type="Proteomes" id="UP001201980">
    <property type="component" value="Unassembled WGS sequence"/>
</dbReference>
<feature type="region of interest" description="Disordered" evidence="1">
    <location>
        <begin position="1"/>
        <end position="36"/>
    </location>
</feature>
<organism evidence="2 3">
    <name type="scientific">Zalerion maritima</name>
    <dbReference type="NCBI Taxonomy" id="339359"/>
    <lineage>
        <taxon>Eukaryota</taxon>
        <taxon>Fungi</taxon>
        <taxon>Dikarya</taxon>
        <taxon>Ascomycota</taxon>
        <taxon>Pezizomycotina</taxon>
        <taxon>Sordariomycetes</taxon>
        <taxon>Lulworthiomycetidae</taxon>
        <taxon>Lulworthiales</taxon>
        <taxon>Lulworthiaceae</taxon>
        <taxon>Zalerion</taxon>
    </lineage>
</organism>
<accession>A0AAD5RVV8</accession>
<dbReference type="EMBL" id="JAKWBI020000058">
    <property type="protein sequence ID" value="KAJ2904276.1"/>
    <property type="molecule type" value="Genomic_DNA"/>
</dbReference>
<dbReference type="AlphaFoldDB" id="A0AAD5RVV8"/>
<comment type="caution">
    <text evidence="2">The sequence shown here is derived from an EMBL/GenBank/DDBJ whole genome shotgun (WGS) entry which is preliminary data.</text>
</comment>
<feature type="region of interest" description="Disordered" evidence="1">
    <location>
        <begin position="98"/>
        <end position="160"/>
    </location>
</feature>